<dbReference type="AlphaFoldDB" id="A0A3D3RBL9"/>
<dbReference type="EMBL" id="DQAY01000115">
    <property type="protein sequence ID" value="HCO24990.1"/>
    <property type="molecule type" value="Genomic_DNA"/>
</dbReference>
<feature type="domain" description="HTH cro/C1-type" evidence="1">
    <location>
        <begin position="37"/>
        <end position="91"/>
    </location>
</feature>
<accession>A0A3D3RBL9</accession>
<gene>
    <name evidence="2" type="ORF">DIT97_18920</name>
</gene>
<organism evidence="2 3">
    <name type="scientific">Gimesia maris</name>
    <dbReference type="NCBI Taxonomy" id="122"/>
    <lineage>
        <taxon>Bacteria</taxon>
        <taxon>Pseudomonadati</taxon>
        <taxon>Planctomycetota</taxon>
        <taxon>Planctomycetia</taxon>
        <taxon>Planctomycetales</taxon>
        <taxon>Planctomycetaceae</taxon>
        <taxon>Gimesia</taxon>
    </lineage>
</organism>
<dbReference type="PROSITE" id="PS50943">
    <property type="entry name" value="HTH_CROC1"/>
    <property type="match status" value="1"/>
</dbReference>
<evidence type="ECO:0000259" key="1">
    <source>
        <dbReference type="PROSITE" id="PS50943"/>
    </source>
</evidence>
<dbReference type="CDD" id="cd00093">
    <property type="entry name" value="HTH_XRE"/>
    <property type="match status" value="1"/>
</dbReference>
<comment type="caution">
    <text evidence="2">The sequence shown here is derived from an EMBL/GenBank/DDBJ whole genome shotgun (WGS) entry which is preliminary data.</text>
</comment>
<evidence type="ECO:0000313" key="2">
    <source>
        <dbReference type="EMBL" id="HCO24990.1"/>
    </source>
</evidence>
<proteinExistence type="predicted"/>
<evidence type="ECO:0000313" key="3">
    <source>
        <dbReference type="Proteomes" id="UP000263642"/>
    </source>
</evidence>
<dbReference type="InterPro" id="IPR010982">
    <property type="entry name" value="Lambda_DNA-bd_dom_sf"/>
</dbReference>
<reference evidence="2 3" key="1">
    <citation type="journal article" date="2018" name="Nat. Biotechnol.">
        <title>A standardized bacterial taxonomy based on genome phylogeny substantially revises the tree of life.</title>
        <authorList>
            <person name="Parks D.H."/>
            <person name="Chuvochina M."/>
            <person name="Waite D.W."/>
            <person name="Rinke C."/>
            <person name="Skarshewski A."/>
            <person name="Chaumeil P.A."/>
            <person name="Hugenholtz P."/>
        </authorList>
    </citation>
    <scope>NUCLEOTIDE SEQUENCE [LARGE SCALE GENOMIC DNA]</scope>
    <source>
        <strain evidence="2">UBA9375</strain>
    </source>
</reference>
<sequence>MGYPQVGCNLPVLFLGGTGSLKKNLYTQRQRILLDLLRKTREEAGLRQDDVAERLGRPQSFVSKYESGERRLDILELYDVCGALGVTLNDFVKKLLKILANENY</sequence>
<protein>
    <submittedName>
        <fullName evidence="2">Transcriptional regulator</fullName>
    </submittedName>
</protein>
<dbReference type="SUPFAM" id="SSF47413">
    <property type="entry name" value="lambda repressor-like DNA-binding domains"/>
    <property type="match status" value="1"/>
</dbReference>
<dbReference type="Gene3D" id="1.10.260.40">
    <property type="entry name" value="lambda repressor-like DNA-binding domains"/>
    <property type="match status" value="1"/>
</dbReference>
<dbReference type="SMART" id="SM00530">
    <property type="entry name" value="HTH_XRE"/>
    <property type="match status" value="1"/>
</dbReference>
<dbReference type="Pfam" id="PF01381">
    <property type="entry name" value="HTH_3"/>
    <property type="match status" value="1"/>
</dbReference>
<dbReference type="InterPro" id="IPR001387">
    <property type="entry name" value="Cro/C1-type_HTH"/>
</dbReference>
<dbReference type="GO" id="GO:0003677">
    <property type="term" value="F:DNA binding"/>
    <property type="evidence" value="ECO:0007669"/>
    <property type="project" value="InterPro"/>
</dbReference>
<dbReference type="Proteomes" id="UP000263642">
    <property type="component" value="Unassembled WGS sequence"/>
</dbReference>
<name>A0A3D3RBL9_9PLAN</name>